<sequence>MKFSINLSGKTLYSFMRECGYTPQEKLVFHRFLARRRYPKFHIYASVSANKKTAVLNLHLDQKRPSYKGSHAHSAEYDGPVVENEAVRIQSFYS</sequence>
<comment type="caution">
    <text evidence="1">The sequence shown here is derived from an EMBL/GenBank/DDBJ whole genome shotgun (WGS) entry which is preliminary data.</text>
</comment>
<dbReference type="EMBL" id="MHUL01000033">
    <property type="protein sequence ID" value="OHA76496.1"/>
    <property type="molecule type" value="Genomic_DNA"/>
</dbReference>
<dbReference type="AlphaFoldDB" id="A0A1G2RUG5"/>
<name>A0A1G2RUG5_9BACT</name>
<reference evidence="1 2" key="1">
    <citation type="journal article" date="2016" name="Nat. Commun.">
        <title>Thousands of microbial genomes shed light on interconnected biogeochemical processes in an aquifer system.</title>
        <authorList>
            <person name="Anantharaman K."/>
            <person name="Brown C.T."/>
            <person name="Hug L.A."/>
            <person name="Sharon I."/>
            <person name="Castelle C.J."/>
            <person name="Probst A.J."/>
            <person name="Thomas B.C."/>
            <person name="Singh A."/>
            <person name="Wilkins M.J."/>
            <person name="Karaoz U."/>
            <person name="Brodie E.L."/>
            <person name="Williams K.H."/>
            <person name="Hubbard S.S."/>
            <person name="Banfield J.F."/>
        </authorList>
    </citation>
    <scope>NUCLEOTIDE SEQUENCE [LARGE SCALE GENOMIC DNA]</scope>
</reference>
<organism evidence="1 2">
    <name type="scientific">Candidatus Wildermuthbacteria bacterium RIFCSPLOWO2_02_FULL_47_9c</name>
    <dbReference type="NCBI Taxonomy" id="1802466"/>
    <lineage>
        <taxon>Bacteria</taxon>
        <taxon>Candidatus Wildermuthiibacteriota</taxon>
    </lineage>
</organism>
<accession>A0A1G2RUG5</accession>
<proteinExistence type="predicted"/>
<dbReference type="Proteomes" id="UP000178222">
    <property type="component" value="Unassembled WGS sequence"/>
</dbReference>
<gene>
    <name evidence="1" type="ORF">A3J30_00485</name>
</gene>
<evidence type="ECO:0000313" key="1">
    <source>
        <dbReference type="EMBL" id="OHA76496.1"/>
    </source>
</evidence>
<evidence type="ECO:0000313" key="2">
    <source>
        <dbReference type="Proteomes" id="UP000178222"/>
    </source>
</evidence>
<protein>
    <submittedName>
        <fullName evidence="1">Uncharacterized protein</fullName>
    </submittedName>
</protein>